<keyword evidence="6" id="KW-1185">Reference proteome</keyword>
<keyword evidence="3" id="KW-0804">Transcription</keyword>
<dbReference type="InterPro" id="IPR018060">
    <property type="entry name" value="HTH_AraC"/>
</dbReference>
<dbReference type="Proteomes" id="UP000185221">
    <property type="component" value="Unassembled WGS sequence"/>
</dbReference>
<dbReference type="SMART" id="SM00342">
    <property type="entry name" value="HTH_ARAC"/>
    <property type="match status" value="1"/>
</dbReference>
<dbReference type="Gene3D" id="1.10.10.60">
    <property type="entry name" value="Homeodomain-like"/>
    <property type="match status" value="1"/>
</dbReference>
<evidence type="ECO:0000256" key="1">
    <source>
        <dbReference type="ARBA" id="ARBA00023015"/>
    </source>
</evidence>
<dbReference type="PANTHER" id="PTHR43130">
    <property type="entry name" value="ARAC-FAMILY TRANSCRIPTIONAL REGULATOR"/>
    <property type="match status" value="1"/>
</dbReference>
<gene>
    <name evidence="5" type="ORF">SAMN05444394_1899</name>
</gene>
<dbReference type="PANTHER" id="PTHR43130:SF3">
    <property type="entry name" value="HTH-TYPE TRANSCRIPTIONAL REGULATOR RV1931C"/>
    <property type="match status" value="1"/>
</dbReference>
<sequence length="321" mass="36273">MEKVKRVFFAVPPQVHLLDISGPIHAFYEAGMMEQGLETYFISTEGGETQQSSAGLALSGLVDFADFQLHSEDWVFIPGIDSELLLSRGFAQAAVPFLEWLKQQHDRNAKICSVCTGTLILALSGILEGKSCTTHWKYLKQFQKRFPNTNWLEDRLFVKDENIYSSAGVTSGIDLSLYVLEEMYGPILAMKVAKELVLYVRRSKEDPQLSVFLQFRNHLDTRIHEIQDFMAGNLDQDLSLERLGEQACMSPRSLSRNFKKTTGITLGEYRDKLRVEKAVKMLASGQKLEVISTSCGLKSSNQLRSLIRKFEGVLPHQLSQK</sequence>
<protein>
    <submittedName>
        <fullName evidence="5">Transcriptional regulator, AraC family with amidase-like domain</fullName>
    </submittedName>
</protein>
<dbReference type="EMBL" id="FSRC01000001">
    <property type="protein sequence ID" value="SIN79990.1"/>
    <property type="molecule type" value="Genomic_DNA"/>
</dbReference>
<keyword evidence="2" id="KW-0238">DNA-binding</keyword>
<dbReference type="STRING" id="226505.SAMN05444394_1899"/>
<feature type="domain" description="HTH araC/xylS-type" evidence="4">
    <location>
        <begin position="224"/>
        <end position="321"/>
    </location>
</feature>
<dbReference type="GO" id="GO:0003700">
    <property type="term" value="F:DNA-binding transcription factor activity"/>
    <property type="evidence" value="ECO:0007669"/>
    <property type="project" value="InterPro"/>
</dbReference>
<dbReference type="SUPFAM" id="SSF46689">
    <property type="entry name" value="Homeodomain-like"/>
    <property type="match status" value="1"/>
</dbReference>
<dbReference type="PROSITE" id="PS01124">
    <property type="entry name" value="HTH_ARAC_FAMILY_2"/>
    <property type="match status" value="1"/>
</dbReference>
<dbReference type="InterPro" id="IPR002818">
    <property type="entry name" value="DJ-1/PfpI"/>
</dbReference>
<dbReference type="OrthoDB" id="9803764at2"/>
<keyword evidence="1" id="KW-0805">Transcription regulation</keyword>
<dbReference type="CDD" id="cd03137">
    <property type="entry name" value="GATase1_AraC_1"/>
    <property type="match status" value="1"/>
</dbReference>
<dbReference type="InterPro" id="IPR009057">
    <property type="entry name" value="Homeodomain-like_sf"/>
</dbReference>
<dbReference type="Pfam" id="PF12833">
    <property type="entry name" value="HTH_18"/>
    <property type="match status" value="1"/>
</dbReference>
<dbReference type="Gene3D" id="3.40.50.880">
    <property type="match status" value="1"/>
</dbReference>
<evidence type="ECO:0000256" key="2">
    <source>
        <dbReference type="ARBA" id="ARBA00023125"/>
    </source>
</evidence>
<dbReference type="SUPFAM" id="SSF52317">
    <property type="entry name" value="Class I glutamine amidotransferase-like"/>
    <property type="match status" value="1"/>
</dbReference>
<dbReference type="GO" id="GO:0043565">
    <property type="term" value="F:sequence-specific DNA binding"/>
    <property type="evidence" value="ECO:0007669"/>
    <property type="project" value="InterPro"/>
</dbReference>
<dbReference type="InterPro" id="IPR052158">
    <property type="entry name" value="INH-QAR"/>
</dbReference>
<evidence type="ECO:0000313" key="5">
    <source>
        <dbReference type="EMBL" id="SIN79990.1"/>
    </source>
</evidence>
<proteinExistence type="predicted"/>
<name>A0A1N6EAD0_9BACT</name>
<evidence type="ECO:0000313" key="6">
    <source>
        <dbReference type="Proteomes" id="UP000185221"/>
    </source>
</evidence>
<dbReference type="AlphaFoldDB" id="A0A1N6EAD0"/>
<dbReference type="InterPro" id="IPR029062">
    <property type="entry name" value="Class_I_gatase-like"/>
</dbReference>
<evidence type="ECO:0000256" key="3">
    <source>
        <dbReference type="ARBA" id="ARBA00023163"/>
    </source>
</evidence>
<dbReference type="InterPro" id="IPR018062">
    <property type="entry name" value="HTH_AraC-typ_CS"/>
</dbReference>
<accession>A0A1N6EAD0</accession>
<evidence type="ECO:0000259" key="4">
    <source>
        <dbReference type="PROSITE" id="PS01124"/>
    </source>
</evidence>
<dbReference type="Pfam" id="PF01965">
    <property type="entry name" value="DJ-1_PfpI"/>
    <property type="match status" value="1"/>
</dbReference>
<dbReference type="PROSITE" id="PS00041">
    <property type="entry name" value="HTH_ARAC_FAMILY_1"/>
    <property type="match status" value="1"/>
</dbReference>
<dbReference type="RefSeq" id="WP_074224580.1">
    <property type="nucleotide sequence ID" value="NZ_FSRC01000001.1"/>
</dbReference>
<reference evidence="6" key="1">
    <citation type="submission" date="2016-11" db="EMBL/GenBank/DDBJ databases">
        <authorList>
            <person name="Varghese N."/>
            <person name="Submissions S."/>
        </authorList>
    </citation>
    <scope>NUCLEOTIDE SEQUENCE [LARGE SCALE GENOMIC DNA]</scope>
    <source>
        <strain evidence="6">DSM 15292</strain>
    </source>
</reference>
<organism evidence="5 6">
    <name type="scientific">Algoriphagus halophilus</name>
    <dbReference type="NCBI Taxonomy" id="226505"/>
    <lineage>
        <taxon>Bacteria</taxon>
        <taxon>Pseudomonadati</taxon>
        <taxon>Bacteroidota</taxon>
        <taxon>Cytophagia</taxon>
        <taxon>Cytophagales</taxon>
        <taxon>Cyclobacteriaceae</taxon>
        <taxon>Algoriphagus</taxon>
    </lineage>
</organism>